<organism evidence="5 6">
    <name type="scientific">Thalassotalea litorea</name>
    <dbReference type="NCBI Taxonomy" id="2020715"/>
    <lineage>
        <taxon>Bacteria</taxon>
        <taxon>Pseudomonadati</taxon>
        <taxon>Pseudomonadota</taxon>
        <taxon>Gammaproteobacteria</taxon>
        <taxon>Alteromonadales</taxon>
        <taxon>Colwelliaceae</taxon>
        <taxon>Thalassotalea</taxon>
    </lineage>
</organism>
<dbReference type="InterPro" id="IPR018551">
    <property type="entry name" value="DUF2007"/>
</dbReference>
<evidence type="ECO:0000256" key="2">
    <source>
        <dbReference type="ARBA" id="ARBA00022771"/>
    </source>
</evidence>
<keyword evidence="1" id="KW-0479">Metal-binding</keyword>
<reference evidence="5 6" key="1">
    <citation type="submission" date="2019-05" db="EMBL/GenBank/DDBJ databases">
        <title>Genome sequences of Thalassotalea litorea 1K03283.</title>
        <authorList>
            <person name="Zhang D."/>
        </authorList>
    </citation>
    <scope>NUCLEOTIDE SEQUENCE [LARGE SCALE GENOMIC DNA]</scope>
    <source>
        <strain evidence="5 6">MCCC 1K03283</strain>
    </source>
</reference>
<evidence type="ECO:0000256" key="3">
    <source>
        <dbReference type="ARBA" id="ARBA00022833"/>
    </source>
</evidence>
<dbReference type="Pfam" id="PF09413">
    <property type="entry name" value="DUF2007"/>
    <property type="match status" value="1"/>
</dbReference>
<evidence type="ECO:0000256" key="1">
    <source>
        <dbReference type="ARBA" id="ARBA00022723"/>
    </source>
</evidence>
<evidence type="ECO:0000259" key="4">
    <source>
        <dbReference type="PROSITE" id="PS01358"/>
    </source>
</evidence>
<keyword evidence="2" id="KW-0863">Zinc-finger</keyword>
<dbReference type="GO" id="GO:0008270">
    <property type="term" value="F:zinc ion binding"/>
    <property type="evidence" value="ECO:0007669"/>
    <property type="project" value="UniProtKB-KW"/>
</dbReference>
<proteinExistence type="predicted"/>
<dbReference type="EMBL" id="VCBC01000029">
    <property type="protein sequence ID" value="TLU59475.1"/>
    <property type="molecule type" value="Genomic_DNA"/>
</dbReference>
<feature type="domain" description="RanBP2-type" evidence="4">
    <location>
        <begin position="85"/>
        <end position="104"/>
    </location>
</feature>
<evidence type="ECO:0000313" key="6">
    <source>
        <dbReference type="Proteomes" id="UP000307790"/>
    </source>
</evidence>
<dbReference type="AlphaFoldDB" id="A0A5R9IB63"/>
<evidence type="ECO:0000313" key="5">
    <source>
        <dbReference type="EMBL" id="TLU59475.1"/>
    </source>
</evidence>
<dbReference type="PROSITE" id="PS01358">
    <property type="entry name" value="ZF_RANBP2_1"/>
    <property type="match status" value="1"/>
</dbReference>
<comment type="caution">
    <text evidence="5">The sequence shown here is derived from an EMBL/GenBank/DDBJ whole genome shotgun (WGS) entry which is preliminary data.</text>
</comment>
<dbReference type="InterPro" id="IPR001876">
    <property type="entry name" value="Znf_RanBP2"/>
</dbReference>
<dbReference type="Proteomes" id="UP000307790">
    <property type="component" value="Unassembled WGS sequence"/>
</dbReference>
<keyword evidence="6" id="KW-1185">Reference proteome</keyword>
<gene>
    <name evidence="5" type="ORF">FE810_16870</name>
</gene>
<keyword evidence="3" id="KW-0862">Zinc</keyword>
<dbReference type="Gene3D" id="4.10.1060.10">
    <property type="entry name" value="Zinc finger, RanBP2-type"/>
    <property type="match status" value="1"/>
</dbReference>
<name>A0A5R9IB63_9GAMM</name>
<accession>A0A5R9IB63</accession>
<sequence>MRWHLKGIDLHKLYSNPHLFFVEHMHNILAIEGIETQIKNQFLSGASGDVPVFETWPELWLVNSEQLVKAETLIKKSEQESGDDWLCPSCKELNADSFEICWHCQSDNPISKC</sequence>
<protein>
    <submittedName>
        <fullName evidence="5">DUF2007 domain-containing protein</fullName>
    </submittedName>
</protein>
<dbReference type="OrthoDB" id="9814654at2"/>